<sequence>MLISSGGWTCYFIMGITFGASTVFIPQIRQEANSHDAVSDSMASWIPAIAVYSGLPWVFILPAAMKCFGRKYTYTFVSISNLISFGLFYFSTSILHIIMSLIINGINTGSHFTVSVMIITEYTSPKHRGFFLTVKSASIFWGIFMANAIGTFFHWKYIGLAGIFLSVYGLIVAYILPESPFWLATKRRFEQCSSSHRWLRGEEKQSEADLEKLILFHKNLSVKEDSKNFELNGVVNKYYNVMTSKKFYKPLLLCLLVQSLYVFSGKVVFSVYALDIISKITAGYKLSPYTAMLMLDGVTVSCMYVGCFFVKLLSRRTLLIGSSLVGIAFLFMISLYAFLIKLSLLAENNYVAIILLVGYSIGISCGPVILTQTISGELVSIESRGLSSCCIDLCLKILLGTILKISPYMFKSWEAHGAFFFYGVSTSIFLVLIFIYLPETKDKSLQEIAEWMEGSKKPVLHEEVKFLPVDGKNRKIEPILS</sequence>
<dbReference type="GO" id="GO:0016020">
    <property type="term" value="C:membrane"/>
    <property type="evidence" value="ECO:0007669"/>
    <property type="project" value="UniProtKB-SubCell"/>
</dbReference>
<dbReference type="Gene3D" id="1.20.1250.20">
    <property type="entry name" value="MFS general substrate transporter like domains"/>
    <property type="match status" value="1"/>
</dbReference>
<evidence type="ECO:0000256" key="3">
    <source>
        <dbReference type="ARBA" id="ARBA00022989"/>
    </source>
</evidence>
<dbReference type="Pfam" id="PF00083">
    <property type="entry name" value="Sugar_tr"/>
    <property type="match status" value="1"/>
</dbReference>
<keyword evidence="2 5" id="KW-0812">Transmembrane</keyword>
<evidence type="ECO:0000256" key="4">
    <source>
        <dbReference type="ARBA" id="ARBA00023136"/>
    </source>
</evidence>
<evidence type="ECO:0000256" key="2">
    <source>
        <dbReference type="ARBA" id="ARBA00022692"/>
    </source>
</evidence>
<feature type="transmembrane region" description="Helical" evidence="5">
    <location>
        <begin position="97"/>
        <end position="118"/>
    </location>
</feature>
<feature type="transmembrane region" description="Helical" evidence="5">
    <location>
        <begin position="286"/>
        <end position="310"/>
    </location>
</feature>
<feature type="transmembrane region" description="Helical" evidence="5">
    <location>
        <begin position="251"/>
        <end position="274"/>
    </location>
</feature>
<dbReference type="InterPro" id="IPR020846">
    <property type="entry name" value="MFS_dom"/>
</dbReference>
<dbReference type="EMBL" id="NWSH01000180">
    <property type="protein sequence ID" value="PCG78688.1"/>
    <property type="molecule type" value="Genomic_DNA"/>
</dbReference>
<feature type="transmembrane region" description="Helical" evidence="5">
    <location>
        <begin position="317"/>
        <end position="338"/>
    </location>
</feature>
<organism evidence="7">
    <name type="scientific">Heliothis virescens</name>
    <name type="common">Tobacco budworm moth</name>
    <dbReference type="NCBI Taxonomy" id="7102"/>
    <lineage>
        <taxon>Eukaryota</taxon>
        <taxon>Metazoa</taxon>
        <taxon>Ecdysozoa</taxon>
        <taxon>Arthropoda</taxon>
        <taxon>Hexapoda</taxon>
        <taxon>Insecta</taxon>
        <taxon>Pterygota</taxon>
        <taxon>Neoptera</taxon>
        <taxon>Endopterygota</taxon>
        <taxon>Lepidoptera</taxon>
        <taxon>Glossata</taxon>
        <taxon>Ditrysia</taxon>
        <taxon>Noctuoidea</taxon>
        <taxon>Noctuidae</taxon>
        <taxon>Heliothinae</taxon>
        <taxon>Heliothis</taxon>
    </lineage>
</organism>
<name>A0A2A4K454_HELVI</name>
<reference evidence="7" key="1">
    <citation type="submission" date="2017-09" db="EMBL/GenBank/DDBJ databases">
        <title>Contemporary evolution of a Lepidopteran species, Heliothis virescens, in response to modern agricultural practices.</title>
        <authorList>
            <person name="Fritz M.L."/>
            <person name="Deyonke A.M."/>
            <person name="Papanicolaou A."/>
            <person name="Micinski S."/>
            <person name="Westbrook J."/>
            <person name="Gould F."/>
        </authorList>
    </citation>
    <scope>NUCLEOTIDE SEQUENCE [LARGE SCALE GENOMIC DNA]</scope>
    <source>
        <strain evidence="7">HvINT-</strain>
        <tissue evidence="7">Whole body</tissue>
    </source>
</reference>
<evidence type="ECO:0000256" key="5">
    <source>
        <dbReference type="SAM" id="Phobius"/>
    </source>
</evidence>
<keyword evidence="4 5" id="KW-0472">Membrane</keyword>
<dbReference type="InterPro" id="IPR050549">
    <property type="entry name" value="MFS_Trehalose_Transporter"/>
</dbReference>
<comment type="caution">
    <text evidence="7">The sequence shown here is derived from an EMBL/GenBank/DDBJ whole genome shotgun (WGS) entry which is preliminary data.</text>
</comment>
<gene>
    <name evidence="7" type="ORF">B5V51_3334</name>
</gene>
<dbReference type="SUPFAM" id="SSF103473">
    <property type="entry name" value="MFS general substrate transporter"/>
    <property type="match status" value="1"/>
</dbReference>
<dbReference type="InterPro" id="IPR036259">
    <property type="entry name" value="MFS_trans_sf"/>
</dbReference>
<evidence type="ECO:0000259" key="6">
    <source>
        <dbReference type="PROSITE" id="PS50850"/>
    </source>
</evidence>
<dbReference type="PANTHER" id="PTHR48021">
    <property type="match status" value="1"/>
</dbReference>
<proteinExistence type="predicted"/>
<dbReference type="PROSITE" id="PS00217">
    <property type="entry name" value="SUGAR_TRANSPORT_2"/>
    <property type="match status" value="1"/>
</dbReference>
<dbReference type="PROSITE" id="PS50850">
    <property type="entry name" value="MFS"/>
    <property type="match status" value="1"/>
</dbReference>
<feature type="transmembrane region" description="Helical" evidence="5">
    <location>
        <begin position="45"/>
        <end position="65"/>
    </location>
</feature>
<dbReference type="AlphaFoldDB" id="A0A2A4K454"/>
<evidence type="ECO:0000313" key="7">
    <source>
        <dbReference type="EMBL" id="PCG78688.1"/>
    </source>
</evidence>
<dbReference type="STRING" id="7102.A0A2A4K454"/>
<feature type="transmembrane region" description="Helical" evidence="5">
    <location>
        <begin position="130"/>
        <end position="149"/>
    </location>
</feature>
<feature type="transmembrane region" description="Helical" evidence="5">
    <location>
        <begin position="72"/>
        <end position="91"/>
    </location>
</feature>
<accession>A0A2A4K454</accession>
<feature type="transmembrane region" description="Helical" evidence="5">
    <location>
        <begin position="155"/>
        <end position="176"/>
    </location>
</feature>
<evidence type="ECO:0000256" key="1">
    <source>
        <dbReference type="ARBA" id="ARBA00004141"/>
    </source>
</evidence>
<feature type="domain" description="Major facilitator superfamily (MFS) profile" evidence="6">
    <location>
        <begin position="1"/>
        <end position="441"/>
    </location>
</feature>
<dbReference type="InterPro" id="IPR005828">
    <property type="entry name" value="MFS_sugar_transport-like"/>
</dbReference>
<feature type="transmembrane region" description="Helical" evidence="5">
    <location>
        <begin position="390"/>
        <end position="410"/>
    </location>
</feature>
<keyword evidence="3 5" id="KW-1133">Transmembrane helix</keyword>
<comment type="subcellular location">
    <subcellularLocation>
        <location evidence="1">Membrane</location>
        <topology evidence="1">Multi-pass membrane protein</topology>
    </subcellularLocation>
</comment>
<feature type="transmembrane region" description="Helical" evidence="5">
    <location>
        <begin position="350"/>
        <end position="370"/>
    </location>
</feature>
<feature type="transmembrane region" description="Helical" evidence="5">
    <location>
        <begin position="7"/>
        <end position="25"/>
    </location>
</feature>
<dbReference type="GO" id="GO:0022857">
    <property type="term" value="F:transmembrane transporter activity"/>
    <property type="evidence" value="ECO:0007669"/>
    <property type="project" value="InterPro"/>
</dbReference>
<feature type="transmembrane region" description="Helical" evidence="5">
    <location>
        <begin position="416"/>
        <end position="437"/>
    </location>
</feature>
<dbReference type="PANTHER" id="PTHR48021:SF68">
    <property type="entry name" value="MAJOR FACILITATOR SUPERFAMILY (MFS) PROFILE DOMAIN-CONTAINING PROTEIN"/>
    <property type="match status" value="1"/>
</dbReference>
<dbReference type="InterPro" id="IPR005829">
    <property type="entry name" value="Sugar_transporter_CS"/>
</dbReference>
<protein>
    <recommendedName>
        <fullName evidence="6">Major facilitator superfamily (MFS) profile domain-containing protein</fullName>
    </recommendedName>
</protein>